<feature type="binding site" evidence="2">
    <location>
        <begin position="58"/>
        <end position="60"/>
    </location>
    <ligand>
        <name>substrate</name>
    </ligand>
</feature>
<dbReference type="EMBL" id="MGDZ01000008">
    <property type="protein sequence ID" value="OGL74071.1"/>
    <property type="molecule type" value="Genomic_DNA"/>
</dbReference>
<comment type="cofactor">
    <cofactor evidence="2">
        <name>Mg(2+)</name>
        <dbReference type="ChEBI" id="CHEBI:18420"/>
    </cofactor>
    <text evidence="2">Binds 2 magnesium ions per subunit.</text>
</comment>
<dbReference type="PANTHER" id="PTHR10291">
    <property type="entry name" value="DEHYDRODOLICHYL DIPHOSPHATE SYNTHASE FAMILY MEMBER"/>
    <property type="match status" value="1"/>
</dbReference>
<comment type="function">
    <text evidence="2">Catalyzes the condensation of isopentenyl diphosphate (IPP) with allylic pyrophosphates generating different type of terpenoids.</text>
</comment>
<comment type="caution">
    <text evidence="3">The sequence shown here is derived from an EMBL/GenBank/DDBJ whole genome shotgun (WGS) entry which is preliminary data.</text>
</comment>
<evidence type="ECO:0000256" key="1">
    <source>
        <dbReference type="ARBA" id="ARBA00022679"/>
    </source>
</evidence>
<dbReference type="NCBIfam" id="TIGR00055">
    <property type="entry name" value="uppS"/>
    <property type="match status" value="1"/>
</dbReference>
<dbReference type="Pfam" id="PF01255">
    <property type="entry name" value="Prenyltransf"/>
    <property type="match status" value="1"/>
</dbReference>
<keyword evidence="2" id="KW-0479">Metal-binding</keyword>
<feature type="binding site" evidence="2">
    <location>
        <begin position="183"/>
        <end position="185"/>
    </location>
    <ligand>
        <name>substrate</name>
    </ligand>
</feature>
<dbReference type="InterPro" id="IPR001441">
    <property type="entry name" value="UPP_synth-like"/>
</dbReference>
<sequence length="228" mass="26164">MSELPNHIGFIMDGNRRWARARGLPTFEGHRRGYDKMKEVGDWCIARGIRWMTVFAFSTENWNRSKEEVDYLMGLLHRGLTTELGEFDRRGIRLRVIGRRAGLPENVQRAAHEAEAHTAKNDKGTLCLAINYGGRAEIVDAARKVAESGIKPEDITEESFRGFLYAPDAPDPDLIIRTSGEQRTSGFLTYTGAYSELYFTIKHWPDFSEADLEEALSWYNERQRRFGK</sequence>
<dbReference type="GO" id="GO:0045547">
    <property type="term" value="F:ditrans,polycis-polyprenyl diphosphate synthase [(2E,6E)-farnesyl diphosphate specific] activity"/>
    <property type="evidence" value="ECO:0007669"/>
    <property type="project" value="TreeGrafter"/>
</dbReference>
<dbReference type="InterPro" id="IPR018520">
    <property type="entry name" value="UPP_synth-like_CS"/>
</dbReference>
<dbReference type="GO" id="GO:0000287">
    <property type="term" value="F:magnesium ion binding"/>
    <property type="evidence" value="ECO:0007669"/>
    <property type="project" value="UniProtKB-UniRule"/>
</dbReference>
<organism evidence="3 4">
    <name type="scientific">Candidatus Uhrbacteria bacterium RIFCSPHIGHO2_02_FULL_57_19</name>
    <dbReference type="NCBI Taxonomy" id="1802391"/>
    <lineage>
        <taxon>Bacteria</taxon>
        <taxon>Candidatus Uhriibacteriota</taxon>
    </lineage>
</organism>
<evidence type="ECO:0000313" key="3">
    <source>
        <dbReference type="EMBL" id="OGL74071.1"/>
    </source>
</evidence>
<dbReference type="CDD" id="cd00475">
    <property type="entry name" value="Cis_IPPS"/>
    <property type="match status" value="1"/>
</dbReference>
<name>A0A1F7U774_9BACT</name>
<feature type="binding site" evidence="2">
    <location>
        <position position="13"/>
    </location>
    <ligand>
        <name>Mg(2+)</name>
        <dbReference type="ChEBI" id="CHEBI:18420"/>
    </ligand>
</feature>
<gene>
    <name evidence="3" type="ORF">A3D72_02605</name>
</gene>
<proteinExistence type="inferred from homology"/>
<dbReference type="Proteomes" id="UP000176303">
    <property type="component" value="Unassembled WGS sequence"/>
</dbReference>
<dbReference type="InterPro" id="IPR036424">
    <property type="entry name" value="UPP_synth-like_sf"/>
</dbReference>
<feature type="binding site" evidence="2">
    <location>
        <position position="62"/>
    </location>
    <ligand>
        <name>substrate</name>
    </ligand>
</feature>
<dbReference type="STRING" id="1802391.A3D72_02605"/>
<dbReference type="PROSITE" id="PS01066">
    <property type="entry name" value="UPP_SYNTHASE"/>
    <property type="match status" value="1"/>
</dbReference>
<comment type="caution">
    <text evidence="2">Lacks conserved residue(s) required for the propagation of feature annotation.</text>
</comment>
<keyword evidence="2" id="KW-0460">Magnesium</keyword>
<protein>
    <recommendedName>
        <fullName evidence="2">Isoprenyl transferase</fullName>
        <ecNumber evidence="2">2.5.1.-</ecNumber>
    </recommendedName>
</protein>
<dbReference type="GO" id="GO:0016094">
    <property type="term" value="P:polyprenol biosynthetic process"/>
    <property type="evidence" value="ECO:0007669"/>
    <property type="project" value="TreeGrafter"/>
</dbReference>
<dbReference type="SUPFAM" id="SSF64005">
    <property type="entry name" value="Undecaprenyl diphosphate synthase"/>
    <property type="match status" value="1"/>
</dbReference>
<evidence type="ECO:0000313" key="4">
    <source>
        <dbReference type="Proteomes" id="UP000176303"/>
    </source>
</evidence>
<dbReference type="HAMAP" id="MF_01139">
    <property type="entry name" value="ISPT"/>
    <property type="match status" value="1"/>
</dbReference>
<dbReference type="EC" id="2.5.1.-" evidence="2"/>
<feature type="binding site" evidence="2">
    <location>
        <begin position="14"/>
        <end position="17"/>
    </location>
    <ligand>
        <name>substrate</name>
    </ligand>
</feature>
<keyword evidence="1 2" id="KW-0808">Transferase</keyword>
<feature type="binding site" evidence="2">
    <location>
        <position position="177"/>
    </location>
    <ligand>
        <name>substrate</name>
    </ligand>
</feature>
<evidence type="ECO:0000256" key="2">
    <source>
        <dbReference type="HAMAP-Rule" id="MF_01139"/>
    </source>
</evidence>
<dbReference type="Gene3D" id="3.40.1180.10">
    <property type="entry name" value="Decaprenyl diphosphate synthase-like"/>
    <property type="match status" value="1"/>
</dbReference>
<comment type="subunit">
    <text evidence="2">Homodimer.</text>
</comment>
<feature type="active site" description="Proton acceptor" evidence="2">
    <location>
        <position position="61"/>
    </location>
</feature>
<accession>A0A1F7U774</accession>
<reference evidence="3 4" key="1">
    <citation type="journal article" date="2016" name="Nat. Commun.">
        <title>Thousands of microbial genomes shed light on interconnected biogeochemical processes in an aquifer system.</title>
        <authorList>
            <person name="Anantharaman K."/>
            <person name="Brown C.T."/>
            <person name="Hug L.A."/>
            <person name="Sharon I."/>
            <person name="Castelle C.J."/>
            <person name="Probst A.J."/>
            <person name="Thomas B.C."/>
            <person name="Singh A."/>
            <person name="Wilkins M.J."/>
            <person name="Karaoz U."/>
            <person name="Brodie E.L."/>
            <person name="Williams K.H."/>
            <person name="Hubbard S.S."/>
            <person name="Banfield J.F."/>
        </authorList>
    </citation>
    <scope>NUCLEOTIDE SEQUENCE [LARGE SCALE GENOMIC DNA]</scope>
</reference>
<comment type="similarity">
    <text evidence="2">Belongs to the UPP synthase family.</text>
</comment>
<feature type="binding site" evidence="2">
    <location>
        <position position="30"/>
    </location>
    <ligand>
        <name>substrate</name>
    </ligand>
</feature>
<feature type="active site" evidence="2">
    <location>
        <position position="13"/>
    </location>
</feature>
<feature type="binding site" evidence="2">
    <location>
        <position position="18"/>
    </location>
    <ligand>
        <name>substrate</name>
    </ligand>
</feature>
<feature type="binding site" evidence="2">
    <location>
        <position position="64"/>
    </location>
    <ligand>
        <name>substrate</name>
    </ligand>
</feature>
<dbReference type="AlphaFoldDB" id="A0A1F7U774"/>
<dbReference type="PANTHER" id="PTHR10291:SF0">
    <property type="entry name" value="DEHYDRODOLICHYL DIPHOSPHATE SYNTHASE 2"/>
    <property type="match status" value="1"/>
</dbReference>
<feature type="binding site" evidence="2">
    <location>
        <position position="196"/>
    </location>
    <ligand>
        <name>Mg(2+)</name>
        <dbReference type="ChEBI" id="CHEBI:18420"/>
    </ligand>
</feature>